<evidence type="ECO:0000313" key="3">
    <source>
        <dbReference type="Proteomes" id="UP001179121"/>
    </source>
</evidence>
<dbReference type="KEGG" id="nti:DNFV4_00201"/>
<organism evidence="2 3">
    <name type="scientific">Nitrospira tepida</name>
    <dbReference type="NCBI Taxonomy" id="2973512"/>
    <lineage>
        <taxon>Bacteria</taxon>
        <taxon>Pseudomonadati</taxon>
        <taxon>Nitrospirota</taxon>
        <taxon>Nitrospiria</taxon>
        <taxon>Nitrospirales</taxon>
        <taxon>Nitrospiraceae</taxon>
        <taxon>Nitrospira</taxon>
    </lineage>
</organism>
<gene>
    <name evidence="2" type="ORF">DNFV4_00201</name>
</gene>
<dbReference type="RefSeq" id="WP_289266808.1">
    <property type="nucleotide sequence ID" value="NZ_OX365700.1"/>
</dbReference>
<evidence type="ECO:0000313" key="2">
    <source>
        <dbReference type="EMBL" id="CAI4029783.1"/>
    </source>
</evidence>
<dbReference type="SUPFAM" id="SSF143011">
    <property type="entry name" value="RelE-like"/>
    <property type="match status" value="1"/>
</dbReference>
<dbReference type="Proteomes" id="UP001179121">
    <property type="component" value="Chromosome"/>
</dbReference>
<keyword evidence="1" id="KW-1277">Toxin-antitoxin system</keyword>
<proteinExistence type="predicted"/>
<dbReference type="Gene3D" id="3.30.2310.20">
    <property type="entry name" value="RelE-like"/>
    <property type="match status" value="1"/>
</dbReference>
<evidence type="ECO:0000256" key="1">
    <source>
        <dbReference type="ARBA" id="ARBA00022649"/>
    </source>
</evidence>
<dbReference type="InterPro" id="IPR007712">
    <property type="entry name" value="RelE/ParE_toxin"/>
</dbReference>
<reference evidence="2" key="1">
    <citation type="submission" date="2022-10" db="EMBL/GenBank/DDBJ databases">
        <authorList>
            <person name="Koch H."/>
        </authorList>
    </citation>
    <scope>NUCLEOTIDE SEQUENCE</scope>
    <source>
        <strain evidence="2">DNF</strain>
    </source>
</reference>
<sequence>MTASFTLRFRKQYQKLSKHRQAKFDKQLAFLLSNLRHPSLRAKKYDEAQDIWQARVDDDYRFYFKIQGDLYILLSIIPHPK</sequence>
<dbReference type="InterPro" id="IPR035093">
    <property type="entry name" value="RelE/ParE_toxin_dom_sf"/>
</dbReference>
<protein>
    <recommendedName>
        <fullName evidence="4">Type II toxin-antitoxin system mRNA interferase toxin, RelE/StbE family</fullName>
    </recommendedName>
</protein>
<dbReference type="EMBL" id="OX365700">
    <property type="protein sequence ID" value="CAI4029783.1"/>
    <property type="molecule type" value="Genomic_DNA"/>
</dbReference>
<name>A0AA86T8H1_9BACT</name>
<dbReference type="AlphaFoldDB" id="A0AA86T8H1"/>
<evidence type="ECO:0008006" key="4">
    <source>
        <dbReference type="Google" id="ProtNLM"/>
    </source>
</evidence>
<dbReference type="Pfam" id="PF05016">
    <property type="entry name" value="ParE_toxin"/>
    <property type="match status" value="1"/>
</dbReference>
<accession>A0AA86T8H1</accession>
<keyword evidence="3" id="KW-1185">Reference proteome</keyword>